<dbReference type="InterPro" id="IPR038765">
    <property type="entry name" value="Papain-like_cys_pep_sf"/>
</dbReference>
<feature type="region of interest" description="Disordered" evidence="1">
    <location>
        <begin position="245"/>
        <end position="425"/>
    </location>
</feature>
<dbReference type="Gramene" id="Zm00001eb096480_T001">
    <property type="protein sequence ID" value="Zm00001eb096480_P001"/>
    <property type="gene ID" value="Zm00001eb096480"/>
</dbReference>
<evidence type="ECO:0000313" key="5">
    <source>
        <dbReference type="Proteomes" id="UP000007305"/>
    </source>
</evidence>
<feature type="compositionally biased region" description="Basic residues" evidence="1">
    <location>
        <begin position="345"/>
        <end position="354"/>
    </location>
</feature>
<evidence type="ECO:0000313" key="4">
    <source>
        <dbReference type="EnsemblPlants" id="Zm00001eb096480_P001"/>
    </source>
</evidence>
<proteinExistence type="predicted"/>
<dbReference type="SMART" id="SM00848">
    <property type="entry name" value="Inhibitor_I29"/>
    <property type="match status" value="1"/>
</dbReference>
<feature type="compositionally biased region" description="Basic residues" evidence="1">
    <location>
        <begin position="291"/>
        <end position="308"/>
    </location>
</feature>
<name>A0A804MM03_MAIZE</name>
<dbReference type="InterPro" id="IPR013201">
    <property type="entry name" value="Prot_inhib_I29"/>
</dbReference>
<organism evidence="4 5">
    <name type="scientific">Zea mays</name>
    <name type="common">Maize</name>
    <dbReference type="NCBI Taxonomy" id="4577"/>
    <lineage>
        <taxon>Eukaryota</taxon>
        <taxon>Viridiplantae</taxon>
        <taxon>Streptophyta</taxon>
        <taxon>Embryophyta</taxon>
        <taxon>Tracheophyta</taxon>
        <taxon>Spermatophyta</taxon>
        <taxon>Magnoliopsida</taxon>
        <taxon>Liliopsida</taxon>
        <taxon>Poales</taxon>
        <taxon>Poaceae</taxon>
        <taxon>PACMAD clade</taxon>
        <taxon>Panicoideae</taxon>
        <taxon>Andropogonodae</taxon>
        <taxon>Andropogoneae</taxon>
        <taxon>Tripsacinae</taxon>
        <taxon>Zea</taxon>
    </lineage>
</organism>
<dbReference type="Gene3D" id="1.10.287.2250">
    <property type="match status" value="1"/>
</dbReference>
<keyword evidence="5" id="KW-1185">Reference proteome</keyword>
<dbReference type="EnsemblPlants" id="Zm00001eb096480_T001">
    <property type="protein sequence ID" value="Zm00001eb096480_P001"/>
    <property type="gene ID" value="Zm00001eb096480"/>
</dbReference>
<reference evidence="4" key="2">
    <citation type="submission" date="2019-07" db="EMBL/GenBank/DDBJ databases">
        <authorList>
            <person name="Seetharam A."/>
            <person name="Woodhouse M."/>
            <person name="Cannon E."/>
        </authorList>
    </citation>
    <scope>NUCLEOTIDE SEQUENCE [LARGE SCALE GENOMIC DNA]</scope>
    <source>
        <strain evidence="4">cv. B73</strain>
    </source>
</reference>
<evidence type="ECO:0000256" key="1">
    <source>
        <dbReference type="SAM" id="MobiDB-lite"/>
    </source>
</evidence>
<dbReference type="SUPFAM" id="SSF54001">
    <property type="entry name" value="Cysteine proteinases"/>
    <property type="match status" value="1"/>
</dbReference>
<accession>A0A804MM03</accession>
<sequence>MASSSKGSLPCVLLLLAVFHHGCSSARAHRRAGDMERSMSTDDSSMIERFQRWKAAYNKSYATVAEERRRFRVCARNMAYIEATNAEAEAAGLTYELGETAYTDLTNQEFMAMYTAPAPAQLPADESVITTRAGPVDAVGGAPGQLPVYVNLSTSAPASVDWRASGAVTPVKNQGRCGTHNPLPTPSSFRASFLAPVICHQLLLLPVPHACMLVTAQNAHAFVLDGRVTGSDRARRVMLGLLDGGGGRRHLPDPDGEAGVPVGAGAGGLRHAGRRLRRRHQLPRSAVDRLQRRHHHGDRLPVHGHHGRLQQGQALPQRGQHRRAPARCHPERGVAGQRRGGAARGRVHRGRRRQLPALQEGSVQRALRDQPQPRRHRRRLRPGGGRRRQVLDRQELVGAGVGRRRIHQDEERRRRQAGGALRHRHPPVLSTNVTWCGVHLFSF</sequence>
<feature type="signal peptide" evidence="2">
    <location>
        <begin position="1"/>
        <end position="25"/>
    </location>
</feature>
<dbReference type="Proteomes" id="UP000007305">
    <property type="component" value="Chromosome 2"/>
</dbReference>
<feature type="compositionally biased region" description="Basic residues" evidence="1">
    <location>
        <begin position="271"/>
        <end position="282"/>
    </location>
</feature>
<dbReference type="InParanoid" id="A0A804MM03"/>
<protein>
    <recommendedName>
        <fullName evidence="3">Cathepsin propeptide inhibitor domain-containing protein</fullName>
    </recommendedName>
</protein>
<feature type="domain" description="Cathepsin propeptide inhibitor" evidence="3">
    <location>
        <begin position="50"/>
        <end position="110"/>
    </location>
</feature>
<evidence type="ECO:0000256" key="2">
    <source>
        <dbReference type="SAM" id="SignalP"/>
    </source>
</evidence>
<dbReference type="Gene3D" id="3.90.70.10">
    <property type="entry name" value="Cysteine proteinases"/>
    <property type="match status" value="1"/>
</dbReference>
<feature type="compositionally biased region" description="Basic residues" evidence="1">
    <location>
        <begin position="373"/>
        <end position="388"/>
    </location>
</feature>
<gene>
    <name evidence="4" type="primary">LOC100281886</name>
</gene>
<reference evidence="4" key="3">
    <citation type="submission" date="2021-05" db="UniProtKB">
        <authorList>
            <consortium name="EnsemblPlants"/>
        </authorList>
    </citation>
    <scope>IDENTIFICATION</scope>
    <source>
        <strain evidence="4">cv. B73</strain>
    </source>
</reference>
<keyword evidence="2" id="KW-0732">Signal</keyword>
<evidence type="ECO:0000259" key="3">
    <source>
        <dbReference type="SMART" id="SM00848"/>
    </source>
</evidence>
<dbReference type="Pfam" id="PF08246">
    <property type="entry name" value="Inhibitor_I29"/>
    <property type="match status" value="1"/>
</dbReference>
<feature type="chain" id="PRO_5032927298" description="Cathepsin propeptide inhibitor domain-containing protein" evidence="2">
    <location>
        <begin position="26"/>
        <end position="443"/>
    </location>
</feature>
<reference evidence="5" key="1">
    <citation type="submission" date="2015-12" db="EMBL/GenBank/DDBJ databases">
        <title>Update maize B73 reference genome by single molecule sequencing technologies.</title>
        <authorList>
            <consortium name="Maize Genome Sequencing Project"/>
            <person name="Ware D."/>
        </authorList>
    </citation>
    <scope>NUCLEOTIDE SEQUENCE [LARGE SCALE GENOMIC DNA]</scope>
    <source>
        <strain evidence="5">cv. B73</strain>
    </source>
</reference>
<dbReference type="AlphaFoldDB" id="A0A804MM03"/>